<gene>
    <name evidence="4" type="ORF">SAMN05878391_0922</name>
</gene>
<organism evidence="4 5">
    <name type="scientific">Salinicoccus kekensis</name>
    <dbReference type="NCBI Taxonomy" id="714307"/>
    <lineage>
        <taxon>Bacteria</taxon>
        <taxon>Bacillati</taxon>
        <taxon>Bacillota</taxon>
        <taxon>Bacilli</taxon>
        <taxon>Bacillales</taxon>
        <taxon>Staphylococcaceae</taxon>
        <taxon>Salinicoccus</taxon>
    </lineage>
</organism>
<dbReference type="Gene3D" id="3.30.420.40">
    <property type="match status" value="1"/>
</dbReference>
<proteinExistence type="inferred from homology"/>
<dbReference type="EMBL" id="OBQF01000001">
    <property type="protein sequence ID" value="SOC39466.1"/>
    <property type="molecule type" value="Genomic_DNA"/>
</dbReference>
<protein>
    <submittedName>
        <fullName evidence="4">Exopolyphosphatase/guanosine-5'-triphosphate,3'-diphosphate pyrophosphatase</fullName>
    </submittedName>
</protein>
<dbReference type="Gene3D" id="3.30.420.150">
    <property type="entry name" value="Exopolyphosphatase. Domain 2"/>
    <property type="match status" value="1"/>
</dbReference>
<dbReference type="PANTHER" id="PTHR30005">
    <property type="entry name" value="EXOPOLYPHOSPHATASE"/>
    <property type="match status" value="1"/>
</dbReference>
<comment type="similarity">
    <text evidence="1">Belongs to the GppA/Ppx family.</text>
</comment>
<name>A0A285UFV0_9STAP</name>
<evidence type="ECO:0000256" key="1">
    <source>
        <dbReference type="ARBA" id="ARBA00007125"/>
    </source>
</evidence>
<dbReference type="Gene3D" id="1.10.3210.10">
    <property type="entry name" value="Hypothetical protein af1432"/>
    <property type="match status" value="1"/>
</dbReference>
<dbReference type="SUPFAM" id="SSF109604">
    <property type="entry name" value="HD-domain/PDEase-like"/>
    <property type="match status" value="1"/>
</dbReference>
<accession>A0A285UFV0</accession>
<dbReference type="PANTHER" id="PTHR30005:SF0">
    <property type="entry name" value="RETROGRADE REGULATION PROTEIN 2"/>
    <property type="match status" value="1"/>
</dbReference>
<dbReference type="CDD" id="cd24052">
    <property type="entry name" value="ASKHA_NBD_HpPPX-GppA-like"/>
    <property type="match status" value="1"/>
</dbReference>
<dbReference type="GO" id="GO:0006357">
    <property type="term" value="P:regulation of transcription by RNA polymerase II"/>
    <property type="evidence" value="ECO:0007669"/>
    <property type="project" value="TreeGrafter"/>
</dbReference>
<sequence length="508" mass="57938">MKRIGLIDIGSNTVRLVLFEYTEETGLKEIQNIKTPARLAGYLTEDDLMEEEGIDLLVNILHSFKQIADKYDVVDLCPVATAAIRNSSNVDEIVKRVKEELDIDIKVISGKEEAYYGFHAVTHTISTHDAVTIDIGGGSTELTFFEDKELIYSESLPFGVVTLQEMFFEGRAHNDEDAIREAKAYVEEQLGNVRWLSKRRVTILAIGGSARNVARIHQSMINYPIAGVHGYALERDGLEGVMDILMNTEGEELDDIDGLSRDRSDIILPSLLVFKTLYDIVDAREFKFSRKGLREGLAMSIISQEKPYAFNKYKIYEDAMSELANDFKLNAETSAKRTEITERIYHELNRHDLLTISKHDKYLLKNAAKIFYLGDFIDRDATSQHTFYLLANSNINGIVHRDRVRLALIASFKNKTLLKFYAEDVGWFDDDDIKLLLDLGSILKFANALNISHTNIVTDLYLDENEDEYVLTVEYQGDPIAEEYQASRQKKHIEKMLDKKLEIKFTEA</sequence>
<evidence type="ECO:0000259" key="3">
    <source>
        <dbReference type="Pfam" id="PF21447"/>
    </source>
</evidence>
<keyword evidence="5" id="KW-1185">Reference proteome</keyword>
<feature type="domain" description="Ppx/GppA phosphatase N-terminal" evidence="2">
    <location>
        <begin position="27"/>
        <end position="303"/>
    </location>
</feature>
<dbReference type="Pfam" id="PF02541">
    <property type="entry name" value="Ppx-GppA"/>
    <property type="match status" value="1"/>
</dbReference>
<evidence type="ECO:0000313" key="4">
    <source>
        <dbReference type="EMBL" id="SOC39466.1"/>
    </source>
</evidence>
<dbReference type="AlphaFoldDB" id="A0A285UFV0"/>
<dbReference type="InterPro" id="IPR003695">
    <property type="entry name" value="Ppx_GppA_N"/>
</dbReference>
<dbReference type="Pfam" id="PF21447">
    <property type="entry name" value="Ppx-GppA_III"/>
    <property type="match status" value="1"/>
</dbReference>
<dbReference type="InterPro" id="IPR043129">
    <property type="entry name" value="ATPase_NBD"/>
</dbReference>
<feature type="domain" description="Ppx/GppA phosphatase C-terminal" evidence="3">
    <location>
        <begin position="318"/>
        <end position="473"/>
    </location>
</feature>
<evidence type="ECO:0000313" key="5">
    <source>
        <dbReference type="Proteomes" id="UP000219412"/>
    </source>
</evidence>
<dbReference type="SUPFAM" id="SSF53067">
    <property type="entry name" value="Actin-like ATPase domain"/>
    <property type="match status" value="2"/>
</dbReference>
<dbReference type="Proteomes" id="UP000219412">
    <property type="component" value="Unassembled WGS sequence"/>
</dbReference>
<reference evidence="5" key="1">
    <citation type="submission" date="2017-08" db="EMBL/GenBank/DDBJ databases">
        <authorList>
            <person name="Varghese N."/>
            <person name="Submissions S."/>
        </authorList>
    </citation>
    <scope>NUCLEOTIDE SEQUENCE [LARGE SCALE GENOMIC DNA]</scope>
    <source>
        <strain evidence="5">DSM 23173</strain>
    </source>
</reference>
<dbReference type="RefSeq" id="WP_097039554.1">
    <property type="nucleotide sequence ID" value="NZ_OBQF01000001.1"/>
</dbReference>
<dbReference type="OrthoDB" id="9807195at2"/>
<evidence type="ECO:0000259" key="2">
    <source>
        <dbReference type="Pfam" id="PF02541"/>
    </source>
</evidence>
<dbReference type="InterPro" id="IPR050273">
    <property type="entry name" value="GppA/Ppx_hydrolase"/>
</dbReference>
<dbReference type="InterPro" id="IPR048950">
    <property type="entry name" value="Ppx_GppA_C"/>
</dbReference>